<evidence type="ECO:0000313" key="1">
    <source>
        <dbReference type="EMBL" id="KAK8219839.1"/>
    </source>
</evidence>
<proteinExistence type="predicted"/>
<dbReference type="EMBL" id="JAMKPW020000003">
    <property type="protein sequence ID" value="KAK8219839.1"/>
    <property type="molecule type" value="Genomic_DNA"/>
</dbReference>
<keyword evidence="2" id="KW-1185">Reference proteome</keyword>
<dbReference type="Proteomes" id="UP001320706">
    <property type="component" value="Unassembled WGS sequence"/>
</dbReference>
<organism evidence="1 2">
    <name type="scientific">Zalaria obscura</name>
    <dbReference type="NCBI Taxonomy" id="2024903"/>
    <lineage>
        <taxon>Eukaryota</taxon>
        <taxon>Fungi</taxon>
        <taxon>Dikarya</taxon>
        <taxon>Ascomycota</taxon>
        <taxon>Pezizomycotina</taxon>
        <taxon>Dothideomycetes</taxon>
        <taxon>Dothideomycetidae</taxon>
        <taxon>Dothideales</taxon>
        <taxon>Zalariaceae</taxon>
        <taxon>Zalaria</taxon>
    </lineage>
</organism>
<accession>A0ACC3SMH1</accession>
<sequence>MDGLKLVMAEIDSIMSRAELSAQFGDLKRLVHELEESVDTLESQSVRTKALETSLEQHEDKLSRADTDFIASIGPVLSAIGVPDFEVCTNYDLSSAGAASAEIPLVLQQYYDMLGDVSNLQERLRDLDIDHTQELHRRELLADQDHQAHVSDEIFYRDHDSHRQSVLREFEEAQISLQHLRSLCKANGLDPDTRDYVRSATSQSQSGSPVASSGAPTPVLAHTHSVYSPPEPSSSYDHNGQGPMVDRVSQGAGAKIRKGEAVNHWLDEVTAQSNGPSNAFIEEVGHHAPAETVSTPSPWIMPNPSPHLTSELGYYKAHELRITPDPSGRPTPLTPWERHKPDHLTIRPVRKTKRSWSDSDVMFQMRP</sequence>
<protein>
    <submittedName>
        <fullName evidence="1">Uncharacterized protein</fullName>
    </submittedName>
</protein>
<reference evidence="1" key="1">
    <citation type="submission" date="2024-02" db="EMBL/GenBank/DDBJ databases">
        <title>Metagenome Assembled Genome of Zalaria obscura JY119.</title>
        <authorList>
            <person name="Vighnesh L."/>
            <person name="Jagadeeshwari U."/>
            <person name="Venkata Ramana C."/>
            <person name="Sasikala C."/>
        </authorList>
    </citation>
    <scope>NUCLEOTIDE SEQUENCE</scope>
    <source>
        <strain evidence="1">JY119</strain>
    </source>
</reference>
<gene>
    <name evidence="1" type="ORF">M8818_000813</name>
</gene>
<comment type="caution">
    <text evidence="1">The sequence shown here is derived from an EMBL/GenBank/DDBJ whole genome shotgun (WGS) entry which is preliminary data.</text>
</comment>
<name>A0ACC3SMH1_9PEZI</name>
<evidence type="ECO:0000313" key="2">
    <source>
        <dbReference type="Proteomes" id="UP001320706"/>
    </source>
</evidence>